<feature type="domain" description="Homeobox" evidence="5">
    <location>
        <begin position="123"/>
        <end position="161"/>
    </location>
</feature>
<dbReference type="AlphaFoldDB" id="A0A182ZZA8"/>
<dbReference type="Pfam" id="PF00046">
    <property type="entry name" value="Homeodomain"/>
    <property type="match status" value="1"/>
</dbReference>
<evidence type="ECO:0000313" key="7">
    <source>
        <dbReference type="EMBL" id="VDP15264.1"/>
    </source>
</evidence>
<dbReference type="GO" id="GO:0005634">
    <property type="term" value="C:nucleus"/>
    <property type="evidence" value="ECO:0007669"/>
    <property type="project" value="UniProtKB-SubCell"/>
</dbReference>
<dbReference type="OrthoDB" id="3501850at2759"/>
<organism evidence="9">
    <name type="scientific">Echinostoma caproni</name>
    <dbReference type="NCBI Taxonomy" id="27848"/>
    <lineage>
        <taxon>Eukaryota</taxon>
        <taxon>Metazoa</taxon>
        <taxon>Spiralia</taxon>
        <taxon>Lophotrochozoa</taxon>
        <taxon>Platyhelminthes</taxon>
        <taxon>Trematoda</taxon>
        <taxon>Digenea</taxon>
        <taxon>Plagiorchiida</taxon>
        <taxon>Echinostomata</taxon>
        <taxon>Echinostomatoidea</taxon>
        <taxon>Echinostomatidae</taxon>
        <taxon>Echinostoma</taxon>
    </lineage>
</organism>
<dbReference type="Proteomes" id="UP000272942">
    <property type="component" value="Unassembled WGS sequence"/>
</dbReference>
<evidence type="ECO:0000256" key="2">
    <source>
        <dbReference type="ARBA" id="ARBA00023155"/>
    </source>
</evidence>
<evidence type="ECO:0000256" key="4">
    <source>
        <dbReference type="RuleBase" id="RU000682"/>
    </source>
</evidence>
<dbReference type="InterPro" id="IPR009057">
    <property type="entry name" value="Homeodomain-like_sf"/>
</dbReference>
<dbReference type="InterPro" id="IPR031701">
    <property type="entry name" value="SIX1_SD"/>
</dbReference>
<dbReference type="SUPFAM" id="SSF46689">
    <property type="entry name" value="Homeodomain-like"/>
    <property type="match status" value="1"/>
</dbReference>
<dbReference type="PANTHER" id="PTHR10390">
    <property type="entry name" value="HOMEOBOX PROTEIN SIX"/>
    <property type="match status" value="1"/>
</dbReference>
<proteinExistence type="predicted"/>
<dbReference type="Pfam" id="PF16878">
    <property type="entry name" value="SIX1_SD"/>
    <property type="match status" value="1"/>
</dbReference>
<dbReference type="Gene3D" id="1.10.10.60">
    <property type="entry name" value="Homeodomain-like"/>
    <property type="match status" value="1"/>
</dbReference>
<dbReference type="GO" id="GO:0000978">
    <property type="term" value="F:RNA polymerase II cis-regulatory region sequence-specific DNA binding"/>
    <property type="evidence" value="ECO:0007669"/>
    <property type="project" value="TreeGrafter"/>
</dbReference>
<protein>
    <submittedName>
        <fullName evidence="9">Homeobox domain-containing protein</fullName>
    </submittedName>
</protein>
<comment type="subcellular location">
    <subcellularLocation>
        <location evidence="4">Nucleus</location>
    </subcellularLocation>
</comment>
<dbReference type="WBParaSite" id="ECPE_0000004201-mRNA-1">
    <property type="protein sequence ID" value="ECPE_0000004201-mRNA-1"/>
    <property type="gene ID" value="ECPE_0000004201"/>
</dbReference>
<evidence type="ECO:0000259" key="5">
    <source>
        <dbReference type="Pfam" id="PF00046"/>
    </source>
</evidence>
<evidence type="ECO:0000256" key="1">
    <source>
        <dbReference type="ARBA" id="ARBA00023125"/>
    </source>
</evidence>
<reference evidence="9" key="1">
    <citation type="submission" date="2016-06" db="UniProtKB">
        <authorList>
            <consortium name="WormBaseParasite"/>
        </authorList>
    </citation>
    <scope>IDENTIFICATION</scope>
</reference>
<name>A0A182ZZA8_9TREM</name>
<evidence type="ECO:0000256" key="3">
    <source>
        <dbReference type="ARBA" id="ARBA00023242"/>
    </source>
</evidence>
<evidence type="ECO:0000259" key="6">
    <source>
        <dbReference type="Pfam" id="PF16878"/>
    </source>
</evidence>
<evidence type="ECO:0000313" key="9">
    <source>
        <dbReference type="WBParaSite" id="ECPE_0000004201-mRNA-1"/>
    </source>
</evidence>
<keyword evidence="1 4" id="KW-0238">DNA-binding</keyword>
<dbReference type="InterPro" id="IPR001356">
    <property type="entry name" value="HD"/>
</dbReference>
<dbReference type="EMBL" id="UZAN01000101">
    <property type="protein sequence ID" value="VDP15264.1"/>
    <property type="molecule type" value="Genomic_DNA"/>
</dbReference>
<evidence type="ECO:0000313" key="8">
    <source>
        <dbReference type="Proteomes" id="UP000272942"/>
    </source>
</evidence>
<dbReference type="GO" id="GO:0000981">
    <property type="term" value="F:DNA-binding transcription factor activity, RNA polymerase II-specific"/>
    <property type="evidence" value="ECO:0007669"/>
    <property type="project" value="TreeGrafter"/>
</dbReference>
<reference evidence="7 8" key="2">
    <citation type="submission" date="2018-11" db="EMBL/GenBank/DDBJ databases">
        <authorList>
            <consortium name="Pathogen Informatics"/>
        </authorList>
    </citation>
    <scope>NUCLEOTIDE SEQUENCE [LARGE SCALE GENOMIC DNA]</scope>
    <source>
        <strain evidence="7 8">Egypt</strain>
    </source>
</reference>
<keyword evidence="3 4" id="KW-0539">Nucleus</keyword>
<sequence length="162" mass="19258">MCETLLQNDDVVQLRRLLRGIPSDWVYADSRTVSDCKSHQSILKSTARLALDDGNFTLLFQIIEENHFDYEHHSLLQQIWYQAHYAQATRRRGRQLTAVDKYRLRRRYPLPATIWDGEETVYCFKQKVREVLKQCYEQNKYPNPSEKYVLARHTGLTFTQVC</sequence>
<keyword evidence="8" id="KW-1185">Reference proteome</keyword>
<feature type="domain" description="Homeobox protein SIX1 N-terminal SD" evidence="6">
    <location>
        <begin position="1"/>
        <end position="112"/>
    </location>
</feature>
<dbReference type="CDD" id="cd00086">
    <property type="entry name" value="homeodomain"/>
    <property type="match status" value="1"/>
</dbReference>
<gene>
    <name evidence="7" type="ORF">ECPE_LOCUS43</name>
</gene>
<dbReference type="PANTHER" id="PTHR10390:SF44">
    <property type="entry name" value="SIX HOMEOBOX 4"/>
    <property type="match status" value="1"/>
</dbReference>
<dbReference type="GO" id="GO:0005667">
    <property type="term" value="C:transcription regulator complex"/>
    <property type="evidence" value="ECO:0007669"/>
    <property type="project" value="TreeGrafter"/>
</dbReference>
<keyword evidence="2 4" id="KW-0371">Homeobox</keyword>
<accession>A0A182ZZA8</accession>